<dbReference type="AlphaFoldDB" id="A0A3A4P6C9"/>
<dbReference type="Proteomes" id="UP000265882">
    <property type="component" value="Unassembled WGS sequence"/>
</dbReference>
<comment type="caution">
    <text evidence="1">The sequence shown here is derived from an EMBL/GenBank/DDBJ whole genome shotgun (WGS) entry which is preliminary data.</text>
</comment>
<dbReference type="InterPro" id="IPR036411">
    <property type="entry name" value="TorD-like_sf"/>
</dbReference>
<dbReference type="InterPro" id="IPR020945">
    <property type="entry name" value="DMSO/NO3_reduct_chaperone"/>
</dbReference>
<dbReference type="SUPFAM" id="SSF89155">
    <property type="entry name" value="TorD-like"/>
    <property type="match status" value="1"/>
</dbReference>
<reference evidence="1 2" key="1">
    <citation type="journal article" date="2017" name="ISME J.">
        <title>Energy and carbon metabolisms in a deep terrestrial subsurface fluid microbial community.</title>
        <authorList>
            <person name="Momper L."/>
            <person name="Jungbluth S.P."/>
            <person name="Lee M.D."/>
            <person name="Amend J.P."/>
        </authorList>
    </citation>
    <scope>NUCLEOTIDE SEQUENCE [LARGE SCALE GENOMIC DNA]</scope>
    <source>
        <strain evidence="1">SURF_5</strain>
    </source>
</reference>
<dbReference type="Gene3D" id="1.10.3480.10">
    <property type="entry name" value="TorD-like"/>
    <property type="match status" value="1"/>
</dbReference>
<protein>
    <recommendedName>
        <fullName evidence="3">Molecular chaperone TorD</fullName>
    </recommendedName>
</protein>
<evidence type="ECO:0008006" key="3">
    <source>
        <dbReference type="Google" id="ProtNLM"/>
    </source>
</evidence>
<organism evidence="1 2">
    <name type="scientific">Abyssobacteria bacterium (strain SURF_5)</name>
    <dbReference type="NCBI Taxonomy" id="2093360"/>
    <lineage>
        <taxon>Bacteria</taxon>
        <taxon>Pseudomonadati</taxon>
        <taxon>Candidatus Hydrogenedentota</taxon>
        <taxon>Candidatus Abyssobacteria</taxon>
    </lineage>
</organism>
<evidence type="ECO:0000313" key="2">
    <source>
        <dbReference type="Proteomes" id="UP000265882"/>
    </source>
</evidence>
<dbReference type="Pfam" id="PF02613">
    <property type="entry name" value="Nitrate_red_del"/>
    <property type="match status" value="1"/>
</dbReference>
<name>A0A3A4P6C9_ABYX5</name>
<gene>
    <name evidence="1" type="ORF">C4520_00300</name>
</gene>
<accession>A0A3A4P6C9</accession>
<proteinExistence type="predicted"/>
<sequence>MKPIVELDNIKGVEQTERARRSQMYRFLAESFRYPETEFLKMVKDGEYLKYVLALLHDLPYEVAVEEGALSGQLLKNVSQEDFEAEFVRVFDAGPGGPPCPLYEGKYAGNRMGNMEELVRFYNNFGLSVAEAPERELPDHVTTQLEFMHYLTFKEVIALQRNEDITPYVFAEIDFLKRHPARWLPELHRKAEKVLASRKVPNLCEAAVSFYCGVIGLAANVCAGDLQHLQRLHPDRN</sequence>
<evidence type="ECO:0000313" key="1">
    <source>
        <dbReference type="EMBL" id="RJP26719.1"/>
    </source>
</evidence>
<dbReference type="EMBL" id="QZKU01000004">
    <property type="protein sequence ID" value="RJP26719.1"/>
    <property type="molecule type" value="Genomic_DNA"/>
</dbReference>